<dbReference type="Pfam" id="PF01261">
    <property type="entry name" value="AP_endonuc_2"/>
    <property type="match status" value="1"/>
</dbReference>
<dbReference type="InterPro" id="IPR036237">
    <property type="entry name" value="Xyl_isomerase-like_sf"/>
</dbReference>
<dbReference type="AlphaFoldDB" id="A0A940PEW2"/>
<accession>A0A940PEW2</accession>
<comment type="caution">
    <text evidence="2">The sequence shown here is derived from an EMBL/GenBank/DDBJ whole genome shotgun (WGS) entry which is preliminary data.</text>
</comment>
<dbReference type="PANTHER" id="PTHR12110:SF41">
    <property type="entry name" value="INOSOSE DEHYDRATASE"/>
    <property type="match status" value="1"/>
</dbReference>
<dbReference type="InterPro" id="IPR050312">
    <property type="entry name" value="IolE/XylAMocC-like"/>
</dbReference>
<protein>
    <submittedName>
        <fullName evidence="2">TIM barrel protein</fullName>
    </submittedName>
</protein>
<dbReference type="Proteomes" id="UP000674938">
    <property type="component" value="Unassembled WGS sequence"/>
</dbReference>
<name>A0A940PEW2_9ENTE</name>
<evidence type="ECO:0000313" key="3">
    <source>
        <dbReference type="Proteomes" id="UP000674938"/>
    </source>
</evidence>
<dbReference type="EMBL" id="JAEEGA010000011">
    <property type="protein sequence ID" value="MBP1042708.1"/>
    <property type="molecule type" value="Genomic_DNA"/>
</dbReference>
<dbReference type="RefSeq" id="WP_209530130.1">
    <property type="nucleotide sequence ID" value="NZ_JAEEGA010000011.1"/>
</dbReference>
<evidence type="ECO:0000259" key="1">
    <source>
        <dbReference type="Pfam" id="PF01261"/>
    </source>
</evidence>
<reference evidence="2" key="1">
    <citation type="submission" date="2020-12" db="EMBL/GenBank/DDBJ databases">
        <title>Vagococcus allomyrinae sp. nov. and Enterococcus lavae sp. nov., isolated from the larvae of Allomyrina dichotoma.</title>
        <authorList>
            <person name="Lee S.D."/>
        </authorList>
    </citation>
    <scope>NUCLEOTIDE SEQUENCE</scope>
    <source>
        <strain evidence="2">BWB3-3</strain>
    </source>
</reference>
<dbReference type="Gene3D" id="3.20.20.150">
    <property type="entry name" value="Divalent-metal-dependent TIM barrel enzymes"/>
    <property type="match status" value="1"/>
</dbReference>
<organism evidence="2 3">
    <name type="scientific">Vagococcus allomyrinae</name>
    <dbReference type="NCBI Taxonomy" id="2794353"/>
    <lineage>
        <taxon>Bacteria</taxon>
        <taxon>Bacillati</taxon>
        <taxon>Bacillota</taxon>
        <taxon>Bacilli</taxon>
        <taxon>Lactobacillales</taxon>
        <taxon>Enterococcaceae</taxon>
        <taxon>Vagococcus</taxon>
    </lineage>
</organism>
<keyword evidence="3" id="KW-1185">Reference proteome</keyword>
<dbReference type="InterPro" id="IPR013022">
    <property type="entry name" value="Xyl_isomerase-like_TIM-brl"/>
</dbReference>
<dbReference type="SUPFAM" id="SSF51658">
    <property type="entry name" value="Xylose isomerase-like"/>
    <property type="match status" value="1"/>
</dbReference>
<feature type="domain" description="Xylose isomerase-like TIM barrel" evidence="1">
    <location>
        <begin position="27"/>
        <end position="220"/>
    </location>
</feature>
<evidence type="ECO:0000313" key="2">
    <source>
        <dbReference type="EMBL" id="MBP1042708.1"/>
    </source>
</evidence>
<gene>
    <name evidence="2" type="ORF">I6N95_16955</name>
</gene>
<proteinExistence type="predicted"/>
<sequence length="265" mass="30532">MTFRKKIAAQMYSVRKEFEADPEATLKELKRIGFTAIQVDGMRGHSVEKISQLVKKYDFEIAGMHIKHDRFMTDLDGIVEECYAFGCKTIYDKYIDDEEQHTEGYRRTKAKLIEAVAKLAPLGFRIGVHNPEYDYNNQIDGRKVLDYLTDPVNGYGVYSEPDTYWMTIAGENPLESFKKYSGRAPVVHLKDYRSGFELADIKQNLAEVGEGEVDIEGIVRWGEANKVEYYCVEQDYSRIGIFKSLEIGFNNLLEIGERIQRETSQ</sequence>
<dbReference type="PANTHER" id="PTHR12110">
    <property type="entry name" value="HYDROXYPYRUVATE ISOMERASE"/>
    <property type="match status" value="1"/>
</dbReference>